<dbReference type="Proteomes" id="UP000177555">
    <property type="component" value="Unassembled WGS sequence"/>
</dbReference>
<comment type="caution">
    <text evidence="1">The sequence shown here is derived from an EMBL/GenBank/DDBJ whole genome shotgun (WGS) entry which is preliminary data.</text>
</comment>
<gene>
    <name evidence="1" type="ORF">A2867_01340</name>
</gene>
<name>A0A1F5JFV1_9BACT</name>
<accession>A0A1F5JFV1</accession>
<evidence type="ECO:0000313" key="2">
    <source>
        <dbReference type="Proteomes" id="UP000177555"/>
    </source>
</evidence>
<protein>
    <submittedName>
        <fullName evidence="1">Uncharacterized protein</fullName>
    </submittedName>
</protein>
<proteinExistence type="predicted"/>
<sequence length="307" mass="34010">MSEQEGAGEVLKAISTKQLLEELSRRLADSQDPKEQALVEAVKGYSKVEQISRSQSELSNPEDEFVQAVKAVTIFGKFPQGLNFGDKRLVAPQPDLNDWNKEFGYFSPTGFSLYWGLGMTSPQFIRRCLGAIEGNRGSSLFPQVSNPMSKHFLAITPYDDPKRAEEYTEGYSLLIYRSLQDQSLRDGVGRGVRGAEVTFLMPRDKAQDFIQLVEEKSNGADIVEQFVQKAAPGIMASNKDQPGVHRVQASELVILDGKFLTDLLGARNSQLRHQANENLIGVRFLESVDKAVVKPYSHPVGFGTPPS</sequence>
<dbReference type="AlphaFoldDB" id="A0A1F5JFV1"/>
<evidence type="ECO:0000313" key="1">
    <source>
        <dbReference type="EMBL" id="OGE27501.1"/>
    </source>
</evidence>
<organism evidence="1 2">
    <name type="scientific">Candidatus Daviesbacteria bacterium RIFCSPHIGHO2_01_FULL_40_11</name>
    <dbReference type="NCBI Taxonomy" id="1797762"/>
    <lineage>
        <taxon>Bacteria</taxon>
        <taxon>Candidatus Daviesiibacteriota</taxon>
    </lineage>
</organism>
<reference evidence="1 2" key="1">
    <citation type="journal article" date="2016" name="Nat. Commun.">
        <title>Thousands of microbial genomes shed light on interconnected biogeochemical processes in an aquifer system.</title>
        <authorList>
            <person name="Anantharaman K."/>
            <person name="Brown C.T."/>
            <person name="Hug L.A."/>
            <person name="Sharon I."/>
            <person name="Castelle C.J."/>
            <person name="Probst A.J."/>
            <person name="Thomas B.C."/>
            <person name="Singh A."/>
            <person name="Wilkins M.J."/>
            <person name="Karaoz U."/>
            <person name="Brodie E.L."/>
            <person name="Williams K.H."/>
            <person name="Hubbard S.S."/>
            <person name="Banfield J.F."/>
        </authorList>
    </citation>
    <scope>NUCLEOTIDE SEQUENCE [LARGE SCALE GENOMIC DNA]</scope>
</reference>
<dbReference type="EMBL" id="MFCP01000037">
    <property type="protein sequence ID" value="OGE27501.1"/>
    <property type="molecule type" value="Genomic_DNA"/>
</dbReference>